<keyword evidence="3" id="KW-0804">Transcription</keyword>
<organism evidence="7 8">
    <name type="scientific">Patulibacter medicamentivorans</name>
    <dbReference type="NCBI Taxonomy" id="1097667"/>
    <lineage>
        <taxon>Bacteria</taxon>
        <taxon>Bacillati</taxon>
        <taxon>Actinomycetota</taxon>
        <taxon>Thermoleophilia</taxon>
        <taxon>Solirubrobacterales</taxon>
        <taxon>Patulibacteraceae</taxon>
        <taxon>Patulibacter</taxon>
    </lineage>
</organism>
<comment type="caution">
    <text evidence="7">The sequence shown here is derived from an EMBL/GenBank/DDBJ whole genome shotgun (WGS) entry which is preliminary data.</text>
</comment>
<dbReference type="PANTHER" id="PTHR30055:SF234">
    <property type="entry name" value="HTH-TYPE TRANSCRIPTIONAL REGULATOR BETI"/>
    <property type="match status" value="1"/>
</dbReference>
<evidence type="ECO:0000256" key="4">
    <source>
        <dbReference type="PROSITE-ProRule" id="PRU00335"/>
    </source>
</evidence>
<evidence type="ECO:0000313" key="7">
    <source>
        <dbReference type="EMBL" id="EHN11621.1"/>
    </source>
</evidence>
<dbReference type="PROSITE" id="PS50977">
    <property type="entry name" value="HTH_TETR_2"/>
    <property type="match status" value="1"/>
</dbReference>
<dbReference type="RefSeq" id="WP_007572724.1">
    <property type="nucleotide sequence ID" value="NZ_AGUD01000084.1"/>
</dbReference>
<dbReference type="SUPFAM" id="SSF48498">
    <property type="entry name" value="Tetracyclin repressor-like, C-terminal domain"/>
    <property type="match status" value="1"/>
</dbReference>
<feature type="DNA-binding region" description="H-T-H motif" evidence="4">
    <location>
        <begin position="27"/>
        <end position="46"/>
    </location>
</feature>
<dbReference type="InterPro" id="IPR050109">
    <property type="entry name" value="HTH-type_TetR-like_transc_reg"/>
</dbReference>
<dbReference type="InterPro" id="IPR001647">
    <property type="entry name" value="HTH_TetR"/>
</dbReference>
<dbReference type="SUPFAM" id="SSF46689">
    <property type="entry name" value="Homeodomain-like"/>
    <property type="match status" value="1"/>
</dbReference>
<dbReference type="Gene3D" id="1.10.357.10">
    <property type="entry name" value="Tetracycline Repressor, domain 2"/>
    <property type="match status" value="1"/>
</dbReference>
<evidence type="ECO:0000256" key="1">
    <source>
        <dbReference type="ARBA" id="ARBA00023015"/>
    </source>
</evidence>
<evidence type="ECO:0000259" key="6">
    <source>
        <dbReference type="PROSITE" id="PS50977"/>
    </source>
</evidence>
<keyword evidence="1" id="KW-0805">Transcription regulation</keyword>
<evidence type="ECO:0000256" key="2">
    <source>
        <dbReference type="ARBA" id="ARBA00023125"/>
    </source>
</evidence>
<protein>
    <submittedName>
        <fullName evidence="7">Transcriptional regulator TetR family</fullName>
    </submittedName>
</protein>
<feature type="compositionally biased region" description="Basic and acidic residues" evidence="5">
    <location>
        <begin position="206"/>
        <end position="224"/>
    </location>
</feature>
<reference evidence="7 8" key="1">
    <citation type="journal article" date="2013" name="Biodegradation">
        <title>Quantitative proteomic analysis of ibuprofen-degrading Patulibacter sp. strain I11.</title>
        <authorList>
            <person name="Almeida B."/>
            <person name="Kjeldal H."/>
            <person name="Lolas I."/>
            <person name="Knudsen A.D."/>
            <person name="Carvalho G."/>
            <person name="Nielsen K.L."/>
            <person name="Barreto Crespo M.T."/>
            <person name="Stensballe A."/>
            <person name="Nielsen J.L."/>
        </authorList>
    </citation>
    <scope>NUCLEOTIDE SEQUENCE [LARGE SCALE GENOMIC DNA]</scope>
    <source>
        <strain evidence="7 8">I11</strain>
    </source>
</reference>
<sequence>MRGADRREQLLDVTLHLVASDGAHALSIDRVAREAGVARTVVYAHFDSLDALADALITRSEQRAVQRVAALVPAAAIRSASLSGIDVDRLLLDGLRGLFSELARDPDMWHVVFLAPEGLPPRFAARLDAGRELVASLLEPVVARGLERRGLGALDSDVITRMLQAVIREGARLHLRDPATYPVERLLGQIEAFLTAVRPAGKVHRRTEDDPEPRSGIRADRDPT</sequence>
<dbReference type="EMBL" id="AGUD01000084">
    <property type="protein sequence ID" value="EHN11621.1"/>
    <property type="molecule type" value="Genomic_DNA"/>
</dbReference>
<evidence type="ECO:0000313" key="8">
    <source>
        <dbReference type="Proteomes" id="UP000005143"/>
    </source>
</evidence>
<feature type="domain" description="HTH tetR-type" evidence="6">
    <location>
        <begin position="4"/>
        <end position="64"/>
    </location>
</feature>
<dbReference type="InterPro" id="IPR009057">
    <property type="entry name" value="Homeodomain-like_sf"/>
</dbReference>
<dbReference type="AlphaFoldDB" id="H0E3X3"/>
<dbReference type="GO" id="GO:0003700">
    <property type="term" value="F:DNA-binding transcription factor activity"/>
    <property type="evidence" value="ECO:0007669"/>
    <property type="project" value="TreeGrafter"/>
</dbReference>
<proteinExistence type="predicted"/>
<dbReference type="InterPro" id="IPR036271">
    <property type="entry name" value="Tet_transcr_reg_TetR-rel_C_sf"/>
</dbReference>
<evidence type="ECO:0000256" key="3">
    <source>
        <dbReference type="ARBA" id="ARBA00023163"/>
    </source>
</evidence>
<evidence type="ECO:0000256" key="5">
    <source>
        <dbReference type="SAM" id="MobiDB-lite"/>
    </source>
</evidence>
<dbReference type="Pfam" id="PF00440">
    <property type="entry name" value="TetR_N"/>
    <property type="match status" value="1"/>
</dbReference>
<keyword evidence="8" id="KW-1185">Reference proteome</keyword>
<feature type="region of interest" description="Disordered" evidence="5">
    <location>
        <begin position="201"/>
        <end position="224"/>
    </location>
</feature>
<dbReference type="PANTHER" id="PTHR30055">
    <property type="entry name" value="HTH-TYPE TRANSCRIPTIONAL REGULATOR RUTR"/>
    <property type="match status" value="1"/>
</dbReference>
<dbReference type="Proteomes" id="UP000005143">
    <property type="component" value="Unassembled WGS sequence"/>
</dbReference>
<dbReference type="GO" id="GO:0000976">
    <property type="term" value="F:transcription cis-regulatory region binding"/>
    <property type="evidence" value="ECO:0007669"/>
    <property type="project" value="TreeGrafter"/>
</dbReference>
<gene>
    <name evidence="7" type="ORF">PAI11_14980</name>
</gene>
<accession>H0E3X3</accession>
<name>H0E3X3_9ACTN</name>
<keyword evidence="2 4" id="KW-0238">DNA-binding</keyword>